<reference evidence="1" key="1">
    <citation type="submission" date="2018-06" db="EMBL/GenBank/DDBJ databases">
        <authorList>
            <person name="Zhirakovskaya E."/>
        </authorList>
    </citation>
    <scope>NUCLEOTIDE SEQUENCE</scope>
</reference>
<dbReference type="GO" id="GO:0008889">
    <property type="term" value="F:glycerophosphodiester phosphodiesterase activity"/>
    <property type="evidence" value="ECO:0007669"/>
    <property type="project" value="UniProtKB-EC"/>
</dbReference>
<dbReference type="SUPFAM" id="SSF51695">
    <property type="entry name" value="PLC-like phosphodiesterases"/>
    <property type="match status" value="1"/>
</dbReference>
<accession>A0A3B0TM56</accession>
<dbReference type="InterPro" id="IPR017946">
    <property type="entry name" value="PLC-like_Pdiesterase_TIM-brl"/>
</dbReference>
<dbReference type="EC" id="3.1.4.46" evidence="1"/>
<evidence type="ECO:0000313" key="1">
    <source>
        <dbReference type="EMBL" id="VAW14447.1"/>
    </source>
</evidence>
<dbReference type="PANTHER" id="PTHR43805">
    <property type="entry name" value="GLYCEROPHOSPHORYL DIESTER PHOSPHODIESTERASE"/>
    <property type="match status" value="1"/>
</dbReference>
<sequence>GYTWDEGKTYPFRGMGVGLMPTLREVFEAIPDGRFLINFKSRRAEEGEVLAAMLNANPEWEKQVFGVYGGEKPTRIVRNLVEGMPGYDKSSIVSCLGQYVAMGWSGFVPGVCRNTFVAVPGNIAPWLWGWPHKFTQRMADAGSRVILLGPFDGGGGSAGIDFEEQLGMVPENFDGLVWTNRVETLGNLIGQKD</sequence>
<feature type="non-terminal residue" evidence="1">
    <location>
        <position position="1"/>
    </location>
</feature>
<dbReference type="PANTHER" id="PTHR43805:SF1">
    <property type="entry name" value="GP-PDE DOMAIN-CONTAINING PROTEIN"/>
    <property type="match status" value="1"/>
</dbReference>
<organism evidence="1">
    <name type="scientific">hydrothermal vent metagenome</name>
    <dbReference type="NCBI Taxonomy" id="652676"/>
    <lineage>
        <taxon>unclassified sequences</taxon>
        <taxon>metagenomes</taxon>
        <taxon>ecological metagenomes</taxon>
    </lineage>
</organism>
<keyword evidence="1" id="KW-0378">Hydrolase</keyword>
<name>A0A3B0TM56_9ZZZZ</name>
<dbReference type="GO" id="GO:0006629">
    <property type="term" value="P:lipid metabolic process"/>
    <property type="evidence" value="ECO:0007669"/>
    <property type="project" value="InterPro"/>
</dbReference>
<dbReference type="AlphaFoldDB" id="A0A3B0TM56"/>
<proteinExistence type="predicted"/>
<dbReference type="EMBL" id="UOEQ01000036">
    <property type="protein sequence ID" value="VAW14447.1"/>
    <property type="molecule type" value="Genomic_DNA"/>
</dbReference>
<protein>
    <submittedName>
        <fullName evidence="1">Glycerophosphoryl diester phosphodiesterase</fullName>
        <ecNumber evidence="1">3.1.4.46</ecNumber>
    </submittedName>
</protein>
<gene>
    <name evidence="1" type="ORF">MNBD_ALPHA11-423</name>
</gene>